<gene>
    <name evidence="1" type="ORF">IWW36_005944</name>
</gene>
<dbReference type="AlphaFoldDB" id="A0A9W8LWK7"/>
<dbReference type="EMBL" id="JANBUW010001815">
    <property type="protein sequence ID" value="KAJ2842336.1"/>
    <property type="molecule type" value="Genomic_DNA"/>
</dbReference>
<proteinExistence type="predicted"/>
<keyword evidence="2" id="KW-1185">Reference proteome</keyword>
<evidence type="ECO:0000313" key="2">
    <source>
        <dbReference type="Proteomes" id="UP001139887"/>
    </source>
</evidence>
<evidence type="ECO:0000313" key="1">
    <source>
        <dbReference type="EMBL" id="KAJ2842336.1"/>
    </source>
</evidence>
<comment type="caution">
    <text evidence="1">The sequence shown here is derived from an EMBL/GenBank/DDBJ whole genome shotgun (WGS) entry which is preliminary data.</text>
</comment>
<reference evidence="1" key="1">
    <citation type="submission" date="2022-07" db="EMBL/GenBank/DDBJ databases">
        <title>Phylogenomic reconstructions and comparative analyses of Kickxellomycotina fungi.</title>
        <authorList>
            <person name="Reynolds N.K."/>
            <person name="Stajich J.E."/>
            <person name="Barry K."/>
            <person name="Grigoriev I.V."/>
            <person name="Crous P."/>
            <person name="Smith M.E."/>
        </authorList>
    </citation>
    <scope>NUCLEOTIDE SEQUENCE</scope>
    <source>
        <strain evidence="1">NRRL 1566</strain>
    </source>
</reference>
<accession>A0A9W8LWK7</accession>
<organism evidence="1 2">
    <name type="scientific">Coemansia brasiliensis</name>
    <dbReference type="NCBI Taxonomy" id="2650707"/>
    <lineage>
        <taxon>Eukaryota</taxon>
        <taxon>Fungi</taxon>
        <taxon>Fungi incertae sedis</taxon>
        <taxon>Zoopagomycota</taxon>
        <taxon>Kickxellomycotina</taxon>
        <taxon>Kickxellomycetes</taxon>
        <taxon>Kickxellales</taxon>
        <taxon>Kickxellaceae</taxon>
        <taxon>Coemansia</taxon>
    </lineage>
</organism>
<protein>
    <submittedName>
        <fullName evidence="1">Uncharacterized protein</fullName>
    </submittedName>
</protein>
<feature type="non-terminal residue" evidence="1">
    <location>
        <position position="62"/>
    </location>
</feature>
<name>A0A9W8LWK7_9FUNG</name>
<dbReference type="OrthoDB" id="2021145at2759"/>
<sequence>MADVAAVDKTHSPLPPQPQLFLLESIDIADPWQYELVECYQTLASFVTGKSQIEIHDALQQK</sequence>
<dbReference type="Proteomes" id="UP001139887">
    <property type="component" value="Unassembled WGS sequence"/>
</dbReference>